<dbReference type="Pfam" id="PF04142">
    <property type="entry name" value="Nuc_sug_transp"/>
    <property type="match status" value="1"/>
</dbReference>
<keyword evidence="3" id="KW-0813">Transport</keyword>
<dbReference type="OrthoDB" id="408493at2759"/>
<proteinExistence type="inferred from homology"/>
<keyword evidence="5 7" id="KW-1133">Transmembrane helix</keyword>
<sequence length="361" mass="40595">MNTNPIFYKQLGILLLTLQQSSMPLMVRASRDRDNAFITTVNVFFMDLIKLSACSILLCFKAKSIFRFLNDCKNAIFGDPIETAKVCAPSLIYNLQNNLYYVALSNLESTTFCVIYQLKILTTAIMLRILLGKLISRIQWIALLILVLGVAIVQSQYEPPASQSSKEQSFFVGMLSVLTMCISSAFAGVYLEMVLKESSVNIWMQNIRLAIFGLFIGAILILVKDTRRISEEGLFVGFDALVWVMTATNSLGGLLIAVVIKYADNILKAYAQAAAIVGAAFGSWLLFDFSPNNLFLFGTLMVAVSVYLYNGYPQERRNMEEENNKLNSFSFLNNRLDNEVEDDFSEKKCTFNTLKLFVRLL</sequence>
<dbReference type="InterPro" id="IPR007271">
    <property type="entry name" value="Nuc_sug_transpt"/>
</dbReference>
<dbReference type="EMBL" id="CAJEWN010000165">
    <property type="protein sequence ID" value="CAD2170220.1"/>
    <property type="molecule type" value="Genomic_DNA"/>
</dbReference>
<feature type="transmembrane region" description="Helical" evidence="7">
    <location>
        <begin position="39"/>
        <end position="60"/>
    </location>
</feature>
<evidence type="ECO:0000256" key="2">
    <source>
        <dbReference type="ARBA" id="ARBA00009976"/>
    </source>
</evidence>
<comment type="similarity">
    <text evidence="2">Belongs to the nucleotide-sugar transporter family. SLC35A subfamily.</text>
</comment>
<gene>
    <name evidence="8" type="ORF">MENT_LOCUS21610</name>
</gene>
<dbReference type="InterPro" id="IPR037185">
    <property type="entry name" value="EmrE-like"/>
</dbReference>
<evidence type="ECO:0000256" key="4">
    <source>
        <dbReference type="ARBA" id="ARBA00022692"/>
    </source>
</evidence>
<dbReference type="GO" id="GO:0000139">
    <property type="term" value="C:Golgi membrane"/>
    <property type="evidence" value="ECO:0007669"/>
    <property type="project" value="InterPro"/>
</dbReference>
<keyword evidence="4 7" id="KW-0812">Transmembrane</keyword>
<evidence type="ECO:0000256" key="1">
    <source>
        <dbReference type="ARBA" id="ARBA00004141"/>
    </source>
</evidence>
<accession>A0A6V7V5I9</accession>
<reference evidence="8 9" key="1">
    <citation type="submission" date="2020-08" db="EMBL/GenBank/DDBJ databases">
        <authorList>
            <person name="Koutsovoulos G."/>
            <person name="Danchin GJ E."/>
        </authorList>
    </citation>
    <scope>NUCLEOTIDE SEQUENCE [LARGE SCALE GENOMIC DNA]</scope>
</reference>
<feature type="transmembrane region" description="Helical" evidence="7">
    <location>
        <begin position="169"/>
        <end position="191"/>
    </location>
</feature>
<feature type="transmembrane region" description="Helical" evidence="7">
    <location>
        <begin position="267"/>
        <end position="287"/>
    </location>
</feature>
<evidence type="ECO:0000256" key="7">
    <source>
        <dbReference type="SAM" id="Phobius"/>
    </source>
</evidence>
<keyword evidence="6 7" id="KW-0472">Membrane</keyword>
<dbReference type="Proteomes" id="UP000580250">
    <property type="component" value="Unassembled WGS sequence"/>
</dbReference>
<dbReference type="AlphaFoldDB" id="A0A6V7V5I9"/>
<evidence type="ECO:0000313" key="8">
    <source>
        <dbReference type="EMBL" id="CAD2170220.1"/>
    </source>
</evidence>
<dbReference type="GO" id="GO:0015165">
    <property type="term" value="F:pyrimidine nucleotide-sugar transmembrane transporter activity"/>
    <property type="evidence" value="ECO:0007669"/>
    <property type="project" value="InterPro"/>
</dbReference>
<comment type="subcellular location">
    <subcellularLocation>
        <location evidence="1">Membrane</location>
        <topology evidence="1">Multi-pass membrane protein</topology>
    </subcellularLocation>
</comment>
<dbReference type="SUPFAM" id="SSF103481">
    <property type="entry name" value="Multidrug resistance efflux transporter EmrE"/>
    <property type="match status" value="1"/>
</dbReference>
<feature type="transmembrane region" description="Helical" evidence="7">
    <location>
        <begin position="235"/>
        <end position="260"/>
    </location>
</feature>
<evidence type="ECO:0000313" key="9">
    <source>
        <dbReference type="Proteomes" id="UP000580250"/>
    </source>
</evidence>
<dbReference type="PIRSF" id="PIRSF005799">
    <property type="entry name" value="UDP-gal_transpt"/>
    <property type="match status" value="1"/>
</dbReference>
<feature type="transmembrane region" description="Helical" evidence="7">
    <location>
        <begin position="203"/>
        <end position="223"/>
    </location>
</feature>
<feature type="transmembrane region" description="Helical" evidence="7">
    <location>
        <begin position="293"/>
        <end position="310"/>
    </location>
</feature>
<protein>
    <submittedName>
        <fullName evidence="8">Uncharacterized protein</fullName>
    </submittedName>
</protein>
<name>A0A6V7V5I9_MELEN</name>
<keyword evidence="3" id="KW-0762">Sugar transport</keyword>
<evidence type="ECO:0000256" key="3">
    <source>
        <dbReference type="ARBA" id="ARBA00022597"/>
    </source>
</evidence>
<dbReference type="NCBIfam" id="TIGR00803">
    <property type="entry name" value="nst"/>
    <property type="match status" value="1"/>
</dbReference>
<organism evidence="8 9">
    <name type="scientific">Meloidogyne enterolobii</name>
    <name type="common">Root-knot nematode worm</name>
    <name type="synonym">Meloidogyne mayaguensis</name>
    <dbReference type="NCBI Taxonomy" id="390850"/>
    <lineage>
        <taxon>Eukaryota</taxon>
        <taxon>Metazoa</taxon>
        <taxon>Ecdysozoa</taxon>
        <taxon>Nematoda</taxon>
        <taxon>Chromadorea</taxon>
        <taxon>Rhabditida</taxon>
        <taxon>Tylenchina</taxon>
        <taxon>Tylenchomorpha</taxon>
        <taxon>Tylenchoidea</taxon>
        <taxon>Meloidogynidae</taxon>
        <taxon>Meloidogyninae</taxon>
        <taxon>Meloidogyne</taxon>
    </lineage>
</organism>
<evidence type="ECO:0000256" key="6">
    <source>
        <dbReference type="ARBA" id="ARBA00023136"/>
    </source>
</evidence>
<feature type="transmembrane region" description="Helical" evidence="7">
    <location>
        <begin position="138"/>
        <end position="157"/>
    </location>
</feature>
<dbReference type="PANTHER" id="PTHR10231">
    <property type="entry name" value="NUCLEOTIDE-SUGAR TRANSMEMBRANE TRANSPORTER"/>
    <property type="match status" value="1"/>
</dbReference>
<evidence type="ECO:0000256" key="5">
    <source>
        <dbReference type="ARBA" id="ARBA00022989"/>
    </source>
</evidence>
<comment type="caution">
    <text evidence="8">The sequence shown here is derived from an EMBL/GenBank/DDBJ whole genome shotgun (WGS) entry which is preliminary data.</text>
</comment>